<comment type="caution">
    <text evidence="1">The sequence shown here is derived from an EMBL/GenBank/DDBJ whole genome shotgun (WGS) entry which is preliminary data.</text>
</comment>
<accession>A0A151ZK13</accession>
<evidence type="ECO:0000313" key="1">
    <source>
        <dbReference type="EMBL" id="KYQ94154.1"/>
    </source>
</evidence>
<keyword evidence="2" id="KW-1185">Reference proteome</keyword>
<organism evidence="1 2">
    <name type="scientific">Tieghemostelium lacteum</name>
    <name type="common">Slime mold</name>
    <name type="synonym">Dictyostelium lacteum</name>
    <dbReference type="NCBI Taxonomy" id="361077"/>
    <lineage>
        <taxon>Eukaryota</taxon>
        <taxon>Amoebozoa</taxon>
        <taxon>Evosea</taxon>
        <taxon>Eumycetozoa</taxon>
        <taxon>Dictyostelia</taxon>
        <taxon>Dictyosteliales</taxon>
        <taxon>Raperosteliaceae</taxon>
        <taxon>Tieghemostelium</taxon>
    </lineage>
</organism>
<sequence length="591" mass="69112">MAIPNHIIQFILEEILNQVIDLNHFNYYFRRYTLISKQWNKEIIVKLRIFKPIRIHFSVDDATITNWIEMAKKYAIDYQIKVVKAVPIDCRWLEMLKDKVIDITKKDISSGDNCILDTYPQLKNLNFNMNTEGYISTLTKLNKRSEDITNYSVTINGEYSVDNERLQVTTPQVIDALFNQNIFNSISVVCSNIMSPISPRLPTGHQCSNLTSFFLCKLIISHQALSTILDLSTHLQEITIEEIDISPVTTFDWVLEKLVKLESLSDIKLDIEFSTNFDAIISFLNKTKSAIVFVTFRKILYLSAEQVLSAQVDNGYIQDFYFMVMDGFFPFIEQFSDYTLLPRWKHKSNLKKVSFFEYYKGFDNEVEGMTNLEFLYIKLFDNFKEQKLTQNSLDRIFEFNLKVLTKLGIIYTRTTTLTDNVVVRPDKLLLNRYLKSLCLSSTTWKDYSLILGCKHPTIVEMTINYLTLKPGDNFEDLIVILKENNTLTRVQIHSANFQQLDESDPNRLFNTVYFSIEILKTNRSLVELTLPSFGHFKSHFVSKYDKVLSRNHIIRQVCIQHTFPGMALEKQKIRSDLIDVFNKYSIRYRYG</sequence>
<name>A0A151ZK13_TIELA</name>
<gene>
    <name evidence="1" type="ORF">DLAC_04443</name>
</gene>
<dbReference type="AlphaFoldDB" id="A0A151ZK13"/>
<dbReference type="EMBL" id="LODT01000022">
    <property type="protein sequence ID" value="KYQ94154.1"/>
    <property type="molecule type" value="Genomic_DNA"/>
</dbReference>
<reference evidence="1 2" key="1">
    <citation type="submission" date="2015-12" db="EMBL/GenBank/DDBJ databases">
        <title>Dictyostelia acquired genes for synthesis and detection of signals that induce cell-type specialization by lateral gene transfer from prokaryotes.</title>
        <authorList>
            <person name="Gloeckner G."/>
            <person name="Schaap P."/>
        </authorList>
    </citation>
    <scope>NUCLEOTIDE SEQUENCE [LARGE SCALE GENOMIC DNA]</scope>
    <source>
        <strain evidence="1 2">TK</strain>
    </source>
</reference>
<proteinExistence type="predicted"/>
<dbReference type="InParanoid" id="A0A151ZK13"/>
<protein>
    <submittedName>
        <fullName evidence="1">Uncharacterized protein</fullName>
    </submittedName>
</protein>
<evidence type="ECO:0000313" key="2">
    <source>
        <dbReference type="Proteomes" id="UP000076078"/>
    </source>
</evidence>
<dbReference type="Proteomes" id="UP000076078">
    <property type="component" value="Unassembled WGS sequence"/>
</dbReference>